<evidence type="ECO:0000313" key="2">
    <source>
        <dbReference type="EMBL" id="MBA5725028.1"/>
    </source>
</evidence>
<feature type="region of interest" description="Disordered" evidence="1">
    <location>
        <begin position="53"/>
        <end position="98"/>
    </location>
</feature>
<reference evidence="2 3" key="1">
    <citation type="submission" date="2017-09" db="EMBL/GenBank/DDBJ databases">
        <authorList>
            <person name="Jakob F."/>
        </authorList>
    </citation>
    <scope>NUCLEOTIDE SEQUENCE [LARGE SCALE GENOMIC DNA]</scope>
    <source>
        <strain evidence="2 3">TMW 2.1880</strain>
    </source>
</reference>
<dbReference type="RefSeq" id="WP_182080999.1">
    <property type="nucleotide sequence ID" value="NZ_NWUS01000001.1"/>
</dbReference>
<evidence type="ECO:0000256" key="1">
    <source>
        <dbReference type="SAM" id="MobiDB-lite"/>
    </source>
</evidence>
<keyword evidence="3" id="KW-1185">Reference proteome</keyword>
<feature type="compositionally biased region" description="Basic and acidic residues" evidence="1">
    <location>
        <begin position="81"/>
        <end position="92"/>
    </location>
</feature>
<dbReference type="EMBL" id="NWUS01000001">
    <property type="protein sequence ID" value="MBA5725028.1"/>
    <property type="molecule type" value="Genomic_DNA"/>
</dbReference>
<evidence type="ECO:0000313" key="3">
    <source>
        <dbReference type="Proteomes" id="UP001516390"/>
    </source>
</evidence>
<proteinExistence type="predicted"/>
<comment type="caution">
    <text evidence="2">The sequence shown here is derived from an EMBL/GenBank/DDBJ whole genome shotgun (WGS) entry which is preliminary data.</text>
</comment>
<organism evidence="2 3">
    <name type="scientific">Bombella favorum</name>
    <dbReference type="NCBI Taxonomy" id="2039164"/>
    <lineage>
        <taxon>Bacteria</taxon>
        <taxon>Pseudomonadati</taxon>
        <taxon>Pseudomonadota</taxon>
        <taxon>Alphaproteobacteria</taxon>
        <taxon>Acetobacterales</taxon>
        <taxon>Acetobacteraceae</taxon>
        <taxon>Bombella</taxon>
    </lineage>
</organism>
<sequence length="98" mass="10616">MARYRITQNSFINGHFVAAGEDVDYAGIPGFNLDPLDDEARAAKEKAGLLAQRDVNSREFQEDLTRPDGAAPQQEDLLAPKADEPAVDEKAGKKSSKG</sequence>
<protein>
    <submittedName>
        <fullName evidence="2">Uncharacterized protein</fullName>
    </submittedName>
</protein>
<name>A0ABR5ZL38_9PROT</name>
<feature type="compositionally biased region" description="Basic and acidic residues" evidence="1">
    <location>
        <begin position="55"/>
        <end position="66"/>
    </location>
</feature>
<dbReference type="Proteomes" id="UP001516390">
    <property type="component" value="Unassembled WGS sequence"/>
</dbReference>
<gene>
    <name evidence="2" type="ORF">CPA57_01880</name>
</gene>
<accession>A0ABR5ZL38</accession>